<dbReference type="AlphaFoldDB" id="A0A0A3HVD1"/>
<proteinExistence type="predicted"/>
<dbReference type="OrthoDB" id="2639741at2"/>
<dbReference type="STRING" id="1384057.CD33_07545"/>
<dbReference type="Pfam" id="PF18705">
    <property type="entry name" value="DUF5643"/>
    <property type="match status" value="1"/>
</dbReference>
<gene>
    <name evidence="4" type="ORF">CD33_07545</name>
</gene>
<protein>
    <recommendedName>
        <fullName evidence="6">DUF4179 domain-containing protein</fullName>
    </recommendedName>
</protein>
<accession>A0A0A3HVD1</accession>
<comment type="caution">
    <text evidence="4">The sequence shown here is derived from an EMBL/GenBank/DDBJ whole genome shotgun (WGS) entry which is preliminary data.</text>
</comment>
<sequence>MNTRLKSEDKELERLEKLIRETPVEVDLVNRTMSKYEDNCMSKQSASFKTHKKMRQRVIMMTVSAAILFGLIFVTSLISPTMAATIKQVPVLSSIFELAGDLGLKAADDKGLSTKLHTSATQDGFTLNVSEVVYDGTRVSIGMERLQTEGEFSKETLSDRISDIELFIDGNPINSFAPNDSNSIDVFMHPGKDKASVIVEFSDRSNQGGNSFPEQFDLTLATTISGIDNPLNINIPVKNKIEDYVTLQPKVSRQYENIHFTVEQIKLTPITTGITTKMVLTDNTTFTLPLTTMGIDVLDDQGRQLKLINGNGWTPSNGSTKVTDYRYIPFDSIPKTITIKPYIHLFDEKEMGAFQMDENNEPKIQYIPELEITLPINSQK</sequence>
<feature type="domain" description="DUF4179" evidence="2">
    <location>
        <begin position="54"/>
        <end position="143"/>
    </location>
</feature>
<organism evidence="4 5">
    <name type="scientific">Ureibacillus sinduriensis BLB-1 = JCM 15800</name>
    <dbReference type="NCBI Taxonomy" id="1384057"/>
    <lineage>
        <taxon>Bacteria</taxon>
        <taxon>Bacillati</taxon>
        <taxon>Bacillota</taxon>
        <taxon>Bacilli</taxon>
        <taxon>Bacillales</taxon>
        <taxon>Caryophanaceae</taxon>
        <taxon>Ureibacillus</taxon>
    </lineage>
</organism>
<keyword evidence="1" id="KW-1133">Transmembrane helix</keyword>
<dbReference type="Gene3D" id="2.60.40.1630">
    <property type="entry name" value="bacillus anthracis domain"/>
    <property type="match status" value="1"/>
</dbReference>
<dbReference type="Proteomes" id="UP000030408">
    <property type="component" value="Unassembled WGS sequence"/>
</dbReference>
<evidence type="ECO:0000313" key="4">
    <source>
        <dbReference type="EMBL" id="KGR76384.1"/>
    </source>
</evidence>
<evidence type="ECO:0000256" key="1">
    <source>
        <dbReference type="SAM" id="Phobius"/>
    </source>
</evidence>
<dbReference type="InterPro" id="IPR025436">
    <property type="entry name" value="DUF4179"/>
</dbReference>
<feature type="domain" description="DUF5643" evidence="3">
    <location>
        <begin position="246"/>
        <end position="373"/>
    </location>
</feature>
<feature type="transmembrane region" description="Helical" evidence="1">
    <location>
        <begin position="58"/>
        <end position="78"/>
    </location>
</feature>
<dbReference type="Gene3D" id="2.60.40.1640">
    <property type="entry name" value="Conserved domain protein"/>
    <property type="match status" value="1"/>
</dbReference>
<dbReference type="RefSeq" id="WP_036199533.1">
    <property type="nucleotide sequence ID" value="NZ_AVCY01000010.1"/>
</dbReference>
<dbReference type="eggNOG" id="ENOG50334DM">
    <property type="taxonomic scope" value="Bacteria"/>
</dbReference>
<evidence type="ECO:0000259" key="3">
    <source>
        <dbReference type="Pfam" id="PF18705"/>
    </source>
</evidence>
<evidence type="ECO:0000313" key="5">
    <source>
        <dbReference type="Proteomes" id="UP000030408"/>
    </source>
</evidence>
<dbReference type="InterPro" id="IPR040680">
    <property type="entry name" value="DUF5643"/>
</dbReference>
<dbReference type="Pfam" id="PF13786">
    <property type="entry name" value="DUF4179"/>
    <property type="match status" value="1"/>
</dbReference>
<keyword evidence="5" id="KW-1185">Reference proteome</keyword>
<keyword evidence="1" id="KW-0472">Membrane</keyword>
<dbReference type="EMBL" id="JPVO01000046">
    <property type="protein sequence ID" value="KGR76384.1"/>
    <property type="molecule type" value="Genomic_DNA"/>
</dbReference>
<evidence type="ECO:0008006" key="6">
    <source>
        <dbReference type="Google" id="ProtNLM"/>
    </source>
</evidence>
<evidence type="ECO:0000259" key="2">
    <source>
        <dbReference type="Pfam" id="PF13786"/>
    </source>
</evidence>
<reference evidence="4 5" key="1">
    <citation type="submission" date="2014-02" db="EMBL/GenBank/DDBJ databases">
        <title>Draft genome sequence of Lysinibacillus sinduriensis JCM 15800.</title>
        <authorList>
            <person name="Zhang F."/>
            <person name="Wang G."/>
            <person name="Zhang L."/>
        </authorList>
    </citation>
    <scope>NUCLEOTIDE SEQUENCE [LARGE SCALE GENOMIC DNA]</scope>
    <source>
        <strain evidence="4 5">JCM 15800</strain>
    </source>
</reference>
<keyword evidence="1" id="KW-0812">Transmembrane</keyword>
<name>A0A0A3HVD1_9BACL</name>